<reference evidence="3 4" key="1">
    <citation type="journal article" date="2013" name="Int. J. Syst. Evol. Microbiol.">
        <title>Marinoscillum luteum sp. nov., isolated from marine sediment.</title>
        <authorList>
            <person name="Cha I.T."/>
            <person name="Park S.J."/>
            <person name="Kim S.J."/>
            <person name="Kim J.G."/>
            <person name="Jung M.Y."/>
            <person name="Shin K.S."/>
            <person name="Kwon K.K."/>
            <person name="Yang S.H."/>
            <person name="Seo Y.S."/>
            <person name="Rhee S.K."/>
        </authorList>
    </citation>
    <scope>NUCLEOTIDE SEQUENCE [LARGE SCALE GENOMIC DNA]</scope>
    <source>
        <strain evidence="3 4">KCTC 23939</strain>
    </source>
</reference>
<evidence type="ECO:0000313" key="4">
    <source>
        <dbReference type="Proteomes" id="UP001610063"/>
    </source>
</evidence>
<accession>A0ABW7NAR6</accession>
<feature type="signal peptide" evidence="1">
    <location>
        <begin position="1"/>
        <end position="21"/>
    </location>
</feature>
<organism evidence="3 4">
    <name type="scientific">Marinoscillum luteum</name>
    <dbReference type="NCBI Taxonomy" id="861051"/>
    <lineage>
        <taxon>Bacteria</taxon>
        <taxon>Pseudomonadati</taxon>
        <taxon>Bacteroidota</taxon>
        <taxon>Cytophagia</taxon>
        <taxon>Cytophagales</taxon>
        <taxon>Reichenbachiellaceae</taxon>
        <taxon>Marinoscillum</taxon>
    </lineage>
</organism>
<dbReference type="PROSITE" id="PS51257">
    <property type="entry name" value="PROKAR_LIPOPROTEIN"/>
    <property type="match status" value="1"/>
</dbReference>
<dbReference type="RefSeq" id="WP_395418062.1">
    <property type="nucleotide sequence ID" value="NZ_JBIPKE010000018.1"/>
</dbReference>
<protein>
    <submittedName>
        <fullName evidence="3">SusE domain-containing protein</fullName>
    </submittedName>
</protein>
<comment type="caution">
    <text evidence="3">The sequence shown here is derived from an EMBL/GenBank/DDBJ whole genome shotgun (WGS) entry which is preliminary data.</text>
</comment>
<feature type="domain" description="SusE outer membrane protein" evidence="2">
    <location>
        <begin position="23"/>
        <end position="128"/>
    </location>
</feature>
<evidence type="ECO:0000259" key="2">
    <source>
        <dbReference type="Pfam" id="PF14292"/>
    </source>
</evidence>
<dbReference type="Proteomes" id="UP001610063">
    <property type="component" value="Unassembled WGS sequence"/>
</dbReference>
<keyword evidence="4" id="KW-1185">Reference proteome</keyword>
<evidence type="ECO:0000256" key="1">
    <source>
        <dbReference type="SAM" id="SignalP"/>
    </source>
</evidence>
<feature type="chain" id="PRO_5047228221" evidence="1">
    <location>
        <begin position="22"/>
        <end position="571"/>
    </location>
</feature>
<name>A0ABW7NAR6_9BACT</name>
<gene>
    <name evidence="3" type="ORF">ACHKAR_14470</name>
</gene>
<dbReference type="InterPro" id="IPR025970">
    <property type="entry name" value="SusE"/>
</dbReference>
<dbReference type="EMBL" id="JBIPKE010000018">
    <property type="protein sequence ID" value="MFH6984656.1"/>
    <property type="molecule type" value="Genomic_DNA"/>
</dbReference>
<dbReference type="Gene3D" id="2.60.40.3620">
    <property type="match status" value="4"/>
</dbReference>
<evidence type="ECO:0000313" key="3">
    <source>
        <dbReference type="EMBL" id="MFH6984656.1"/>
    </source>
</evidence>
<proteinExistence type="predicted"/>
<dbReference type="Pfam" id="PF14292">
    <property type="entry name" value="SusE"/>
    <property type="match status" value="1"/>
</dbReference>
<keyword evidence="1" id="KW-0732">Signal</keyword>
<sequence length="571" mass="61730">MKNIKILVAFLMVFMGLTACEEEMEKAMIKQEITANSLNEMSSADYTLTFESRSEVFEEFAWTAPDFGFEASITYTLQMDTAGGSFAKPFSFPTTQALTVSPTVNAVNAALLGMGLDPDVAAEVQFRVMSSVNPNVAPVYTNVVSANVTPYLATFPPIYIIGDAQGWNLGNALEVTSTGPGTYEAAGLFQADGKFRFFATPSWDAEQWGWSFFEGGTVASELASGEDGDSNFLFGGTTGVYKISVNLNAKTITLEEGELPTLFVIGDAQGWNLQAALELTFLGGGKFEGTGTFQDGGYFRFFEKADWAATQYGYSYFDGGTIPAEFTDGGDGDSNFIFAGSTGEYTVSVDLNSKEISLEVATQYPAALYLVGDDQGWSFANSPTFTNLGGGVYEAEGVNFTKESTFRFFEEADNWSDDFGAGFFTGGIDDELAAVGDNDDNFSFVGESGLYTITVSLSDMSIVVEPYSAYPSSLYLVGDDQSWTFANSPVFSSSTPGVFEATGVTFTNGSTFRFFEELDNWSDDFRYAYFTEVSSDLEAAGDNDDNFKFIGTDGAFNITVDLTTKSVQLSQ</sequence>